<dbReference type="PANTHER" id="PTHR43221">
    <property type="entry name" value="PROTEASE HTPX"/>
    <property type="match status" value="1"/>
</dbReference>
<feature type="transmembrane region" description="Helical" evidence="12">
    <location>
        <begin position="154"/>
        <end position="175"/>
    </location>
</feature>
<feature type="binding site" evidence="12">
    <location>
        <position position="148"/>
    </location>
    <ligand>
        <name>Zn(2+)</name>
        <dbReference type="ChEBI" id="CHEBI:29105"/>
        <note>catalytic</note>
    </ligand>
</feature>
<dbReference type="PANTHER" id="PTHR43221:SF1">
    <property type="entry name" value="PROTEASE HTPX"/>
    <property type="match status" value="1"/>
</dbReference>
<evidence type="ECO:0000256" key="8">
    <source>
        <dbReference type="ARBA" id="ARBA00022833"/>
    </source>
</evidence>
<feature type="active site" evidence="12">
    <location>
        <position position="145"/>
    </location>
</feature>
<keyword evidence="3 12" id="KW-1003">Cell membrane</keyword>
<evidence type="ECO:0000313" key="15">
    <source>
        <dbReference type="Proteomes" id="UP000663400"/>
    </source>
</evidence>
<proteinExistence type="inferred from homology"/>
<dbReference type="Proteomes" id="UP000663400">
    <property type="component" value="Chromosome"/>
</dbReference>
<keyword evidence="4 12" id="KW-0645">Protease</keyword>
<keyword evidence="9 12" id="KW-1133">Transmembrane helix</keyword>
<dbReference type="GO" id="GO:0008233">
    <property type="term" value="F:peptidase activity"/>
    <property type="evidence" value="ECO:0007669"/>
    <property type="project" value="UniProtKB-KW"/>
</dbReference>
<evidence type="ECO:0000259" key="13">
    <source>
        <dbReference type="Pfam" id="PF01435"/>
    </source>
</evidence>
<keyword evidence="15" id="KW-1185">Reference proteome</keyword>
<keyword evidence="5 12" id="KW-0812">Transmembrane</keyword>
<dbReference type="GO" id="GO:0006508">
    <property type="term" value="P:proteolysis"/>
    <property type="evidence" value="ECO:0007669"/>
    <property type="project" value="UniProtKB-KW"/>
</dbReference>
<comment type="cofactor">
    <cofactor evidence="12">
        <name>Zn(2+)</name>
        <dbReference type="ChEBI" id="CHEBI:29105"/>
    </cofactor>
    <text evidence="12">Binds 1 zinc ion per subunit.</text>
</comment>
<keyword evidence="8 12" id="KW-0862">Zinc</keyword>
<dbReference type="HAMAP" id="MF_00188">
    <property type="entry name" value="Pept_M48_protease_HtpX"/>
    <property type="match status" value="1"/>
</dbReference>
<comment type="similarity">
    <text evidence="2 12">Belongs to the peptidase M48B family.</text>
</comment>
<evidence type="ECO:0000256" key="12">
    <source>
        <dbReference type="HAMAP-Rule" id="MF_00188"/>
    </source>
</evidence>
<evidence type="ECO:0000256" key="7">
    <source>
        <dbReference type="ARBA" id="ARBA00022801"/>
    </source>
</evidence>
<feature type="domain" description="Peptidase M48" evidence="13">
    <location>
        <begin position="79"/>
        <end position="290"/>
    </location>
</feature>
<feature type="transmembrane region" description="Helical" evidence="12">
    <location>
        <begin position="40"/>
        <end position="58"/>
    </location>
</feature>
<evidence type="ECO:0000256" key="6">
    <source>
        <dbReference type="ARBA" id="ARBA00022723"/>
    </source>
</evidence>
<evidence type="ECO:0000256" key="10">
    <source>
        <dbReference type="ARBA" id="ARBA00023049"/>
    </source>
</evidence>
<organism evidence="14 15">
    <name type="scientific">Lysobacter arenosi</name>
    <dbReference type="NCBI Taxonomy" id="2795387"/>
    <lineage>
        <taxon>Bacteria</taxon>
        <taxon>Pseudomonadati</taxon>
        <taxon>Pseudomonadota</taxon>
        <taxon>Gammaproteobacteria</taxon>
        <taxon>Lysobacterales</taxon>
        <taxon>Lysobacteraceae</taxon>
        <taxon>Lysobacter</taxon>
    </lineage>
</organism>
<comment type="subcellular location">
    <subcellularLocation>
        <location evidence="1 12">Cell membrane</location>
        <topology evidence="1 12">Multi-pass membrane protein</topology>
    </subcellularLocation>
</comment>
<dbReference type="InterPro" id="IPR001915">
    <property type="entry name" value="Peptidase_M48"/>
</dbReference>
<evidence type="ECO:0000256" key="3">
    <source>
        <dbReference type="ARBA" id="ARBA00022475"/>
    </source>
</evidence>
<evidence type="ECO:0000256" key="11">
    <source>
        <dbReference type="ARBA" id="ARBA00023136"/>
    </source>
</evidence>
<evidence type="ECO:0000256" key="1">
    <source>
        <dbReference type="ARBA" id="ARBA00004651"/>
    </source>
</evidence>
<feature type="transmembrane region" description="Helical" evidence="12">
    <location>
        <begin position="195"/>
        <end position="217"/>
    </location>
</feature>
<dbReference type="InterPro" id="IPR050083">
    <property type="entry name" value="HtpX_protease"/>
</dbReference>
<evidence type="ECO:0000256" key="4">
    <source>
        <dbReference type="ARBA" id="ARBA00022670"/>
    </source>
</evidence>
<dbReference type="EC" id="3.4.24.-" evidence="12"/>
<gene>
    <name evidence="12 14" type="primary">htpX</name>
    <name evidence="14" type="ORF">HIV01_002400</name>
</gene>
<keyword evidence="6 12" id="KW-0479">Metal-binding</keyword>
<protein>
    <recommendedName>
        <fullName evidence="12">Protease HtpX</fullName>
        <ecNumber evidence="12">3.4.24.-</ecNumber>
    </recommendedName>
    <alternativeName>
        <fullName evidence="12">Heat shock protein HtpX</fullName>
    </alternativeName>
</protein>
<feature type="binding site" evidence="12">
    <location>
        <position position="144"/>
    </location>
    <ligand>
        <name>Zn(2+)</name>
        <dbReference type="ChEBI" id="CHEBI:29105"/>
        <note>catalytic</note>
    </ligand>
</feature>
<dbReference type="Pfam" id="PF01435">
    <property type="entry name" value="Peptidase_M48"/>
    <property type="match status" value="1"/>
</dbReference>
<evidence type="ECO:0000313" key="14">
    <source>
        <dbReference type="EMBL" id="QSX75420.1"/>
    </source>
</evidence>
<keyword evidence="10 12" id="KW-0482">Metalloprotease</keyword>
<dbReference type="RefSeq" id="WP_200604663.1">
    <property type="nucleotide sequence ID" value="NZ_CP071517.1"/>
</dbReference>
<keyword evidence="12" id="KW-0346">Stress response</keyword>
<dbReference type="Gene3D" id="3.30.2010.10">
    <property type="entry name" value="Metalloproteases ('zincins'), catalytic domain"/>
    <property type="match status" value="1"/>
</dbReference>
<keyword evidence="11 12" id="KW-0472">Membrane</keyword>
<dbReference type="InterPro" id="IPR022919">
    <property type="entry name" value="Pept_M48_protease_HtpX"/>
</dbReference>
<feature type="binding site" evidence="12">
    <location>
        <position position="222"/>
    </location>
    <ligand>
        <name>Zn(2+)</name>
        <dbReference type="ChEBI" id="CHEBI:29105"/>
        <note>catalytic</note>
    </ligand>
</feature>
<evidence type="ECO:0000256" key="2">
    <source>
        <dbReference type="ARBA" id="ARBA00009779"/>
    </source>
</evidence>
<dbReference type="CDD" id="cd07335">
    <property type="entry name" value="M48B_HtpX_like"/>
    <property type="match status" value="1"/>
</dbReference>
<reference evidence="14 15" key="1">
    <citation type="submission" date="2021-02" db="EMBL/GenBank/DDBJ databases">
        <title>Lysobacter arenosi sp. nov., isolated from soil of gangwondo yeongwol, south Korea.</title>
        <authorList>
            <person name="Kim K.R."/>
            <person name="Kim K.H."/>
            <person name="Jeon C.O."/>
        </authorList>
    </citation>
    <scope>NUCLEOTIDE SEQUENCE [LARGE SCALE GENOMIC DNA]</scope>
    <source>
        <strain evidence="14 15">R7</strain>
    </source>
</reference>
<keyword evidence="7 12" id="KW-0378">Hydrolase</keyword>
<evidence type="ECO:0000256" key="9">
    <source>
        <dbReference type="ARBA" id="ARBA00022989"/>
    </source>
</evidence>
<dbReference type="EMBL" id="CP071517">
    <property type="protein sequence ID" value="QSX75420.1"/>
    <property type="molecule type" value="Genomic_DNA"/>
</dbReference>
<sequence>MFKRIALFLATNLAVLALLSIVMAVLQNYFGVTLGNTGGLLVMATVFGFGGSFISLMTSKWMAKRSTGAHVIDQPRNESEQWLVNTVRRQAEAAGIKMPEVAIYDGPEINAFATGPSRNNSLVAVSTGLLRAMNRDEAEAVLGHEVSHVANGDMVTMALIQGVLNTFVIVLSRVVGRVIDSFISGNREGGVGIGYFVIVFILDMIFGLFASMIAMWFSRHREFRADAGGARLAGRDKMIAALQRLSQTYGESTLPKTVQAFGISGAVGHGLRRLLMSHPPLEERIQTLRNAPLEQVRGTVVS</sequence>
<dbReference type="NCBIfam" id="NF003965">
    <property type="entry name" value="PRK05457.1"/>
    <property type="match status" value="1"/>
</dbReference>
<accession>A0ABX7RBM1</accession>
<name>A0ABX7RBM1_9GAMM</name>
<evidence type="ECO:0000256" key="5">
    <source>
        <dbReference type="ARBA" id="ARBA00022692"/>
    </source>
</evidence>